<dbReference type="Proteomes" id="UP000694257">
    <property type="component" value="Chromosome"/>
</dbReference>
<protein>
    <submittedName>
        <fullName evidence="8">PaaI family thioesterase</fullName>
    </submittedName>
</protein>
<dbReference type="RefSeq" id="WP_218469497.1">
    <property type="nucleotide sequence ID" value="NZ_CP078145.1"/>
</dbReference>
<keyword evidence="3" id="KW-0378">Hydrolase</keyword>
<dbReference type="PANTHER" id="PTHR12418">
    <property type="entry name" value="ACYL-COENZYME A THIOESTERASE THEM4"/>
    <property type="match status" value="1"/>
</dbReference>
<evidence type="ECO:0000256" key="4">
    <source>
        <dbReference type="ARBA" id="ARBA00022832"/>
    </source>
</evidence>
<keyword evidence="2" id="KW-0963">Cytoplasm</keyword>
<dbReference type="CDD" id="cd03443">
    <property type="entry name" value="PaaI_thioesterase"/>
    <property type="match status" value="1"/>
</dbReference>
<keyword evidence="9" id="KW-1185">Reference proteome</keyword>
<keyword evidence="6" id="KW-0443">Lipid metabolism</keyword>
<keyword evidence="5" id="KW-0809">Transit peptide</keyword>
<dbReference type="Pfam" id="PF03061">
    <property type="entry name" value="4HBT"/>
    <property type="match status" value="1"/>
</dbReference>
<keyword evidence="4" id="KW-0276">Fatty acid metabolism</keyword>
<sequence>MSNSIAGDTTIVDHYPRCFGCGSNNPASMRIHAVRDGNRITADWLPPETAEGGPGLVHGGYLAAAVDEIQALLASSVAGVPAMTATMSIQYRKPVLLGRPLTLEAEVTEQRGRKLTLTMRALDNESGEACFEGSGLYIAVRSEVWMSQMDKGGKSFSGMDFSNGDLSTFFGWHVRSLRENYRGTAESDSVTARVEFANLQPAQWVFRLDGPELAIDPATGAEARVDIEIHSLGFNTWLAMLERPERAADLLAESGTRVHGEPGALTTFFAQLSSTETKVTE</sequence>
<dbReference type="EMBL" id="CP078145">
    <property type="protein sequence ID" value="QXN88614.1"/>
    <property type="molecule type" value="Genomic_DNA"/>
</dbReference>
<evidence type="ECO:0000256" key="1">
    <source>
        <dbReference type="ARBA" id="ARBA00004496"/>
    </source>
</evidence>
<evidence type="ECO:0000256" key="6">
    <source>
        <dbReference type="ARBA" id="ARBA00023098"/>
    </source>
</evidence>
<evidence type="ECO:0000259" key="7">
    <source>
        <dbReference type="Pfam" id="PF03061"/>
    </source>
</evidence>
<gene>
    <name evidence="8" type="ORF">KV110_23775</name>
</gene>
<name>A0ABX8RG76_NOCIO</name>
<evidence type="ECO:0000256" key="3">
    <source>
        <dbReference type="ARBA" id="ARBA00022801"/>
    </source>
</evidence>
<proteinExistence type="predicted"/>
<reference evidence="8 9" key="1">
    <citation type="submission" date="2021-07" db="EMBL/GenBank/DDBJ databases">
        <title>Whole Genome Sequence of Nocardia Iowensis.</title>
        <authorList>
            <person name="Lamm A."/>
            <person name="Collins-Fairclough A.M."/>
            <person name="Bunk B."/>
            <person name="Sproer C."/>
        </authorList>
    </citation>
    <scope>NUCLEOTIDE SEQUENCE [LARGE SCALE GENOMIC DNA]</scope>
    <source>
        <strain evidence="8 9">NRRL 5646</strain>
    </source>
</reference>
<dbReference type="InterPro" id="IPR052365">
    <property type="entry name" value="THEM4/THEM5_acyl-CoA_thioest"/>
</dbReference>
<comment type="subcellular location">
    <subcellularLocation>
        <location evidence="1">Cytoplasm</location>
    </subcellularLocation>
</comment>
<evidence type="ECO:0000313" key="9">
    <source>
        <dbReference type="Proteomes" id="UP000694257"/>
    </source>
</evidence>
<evidence type="ECO:0000256" key="5">
    <source>
        <dbReference type="ARBA" id="ARBA00022946"/>
    </source>
</evidence>
<dbReference type="PANTHER" id="PTHR12418:SF19">
    <property type="entry name" value="ACYL-COENZYME A THIOESTERASE THEM4"/>
    <property type="match status" value="1"/>
</dbReference>
<dbReference type="InterPro" id="IPR006683">
    <property type="entry name" value="Thioestr_dom"/>
</dbReference>
<accession>A0ABX8RG76</accession>
<evidence type="ECO:0000256" key="2">
    <source>
        <dbReference type="ARBA" id="ARBA00022490"/>
    </source>
</evidence>
<feature type="domain" description="Thioesterase" evidence="7">
    <location>
        <begin position="55"/>
        <end position="129"/>
    </location>
</feature>
<organism evidence="8 9">
    <name type="scientific">Nocardia iowensis</name>
    <dbReference type="NCBI Taxonomy" id="204891"/>
    <lineage>
        <taxon>Bacteria</taxon>
        <taxon>Bacillati</taxon>
        <taxon>Actinomycetota</taxon>
        <taxon>Actinomycetes</taxon>
        <taxon>Mycobacteriales</taxon>
        <taxon>Nocardiaceae</taxon>
        <taxon>Nocardia</taxon>
    </lineage>
</organism>
<evidence type="ECO:0000313" key="8">
    <source>
        <dbReference type="EMBL" id="QXN88614.1"/>
    </source>
</evidence>